<accession>A0ABC8UPD5</accession>
<gene>
    <name evidence="2" type="ORF">ILEXP_LOCUS52874</name>
</gene>
<dbReference type="EMBL" id="CAUOFW020008392">
    <property type="protein sequence ID" value="CAK9182659.1"/>
    <property type="molecule type" value="Genomic_DNA"/>
</dbReference>
<feature type="non-terminal residue" evidence="2">
    <location>
        <position position="1"/>
    </location>
</feature>
<name>A0ABC8UPD5_9AQUA</name>
<comment type="caution">
    <text evidence="2">The sequence shown here is derived from an EMBL/GenBank/DDBJ whole genome shotgun (WGS) entry which is preliminary data.</text>
</comment>
<feature type="region of interest" description="Disordered" evidence="1">
    <location>
        <begin position="94"/>
        <end position="115"/>
    </location>
</feature>
<organism evidence="2 3">
    <name type="scientific">Ilex paraguariensis</name>
    <name type="common">yerba mate</name>
    <dbReference type="NCBI Taxonomy" id="185542"/>
    <lineage>
        <taxon>Eukaryota</taxon>
        <taxon>Viridiplantae</taxon>
        <taxon>Streptophyta</taxon>
        <taxon>Embryophyta</taxon>
        <taxon>Tracheophyta</taxon>
        <taxon>Spermatophyta</taxon>
        <taxon>Magnoliopsida</taxon>
        <taxon>eudicotyledons</taxon>
        <taxon>Gunneridae</taxon>
        <taxon>Pentapetalae</taxon>
        <taxon>asterids</taxon>
        <taxon>campanulids</taxon>
        <taxon>Aquifoliales</taxon>
        <taxon>Aquifoliaceae</taxon>
        <taxon>Ilex</taxon>
    </lineage>
</organism>
<proteinExistence type="predicted"/>
<reference evidence="2 3" key="1">
    <citation type="submission" date="2024-02" db="EMBL/GenBank/DDBJ databases">
        <authorList>
            <person name="Vignale AGUSTIN F."/>
            <person name="Sosa J E."/>
            <person name="Modenutti C."/>
        </authorList>
    </citation>
    <scope>NUCLEOTIDE SEQUENCE [LARGE SCALE GENOMIC DNA]</scope>
</reference>
<dbReference type="AlphaFoldDB" id="A0ABC8UPD5"/>
<evidence type="ECO:0000313" key="2">
    <source>
        <dbReference type="EMBL" id="CAK9182659.1"/>
    </source>
</evidence>
<sequence>RVLALGLDKRKEPKKPLGKDSMQQSETYTNYVFESIKVELESSIDEQHSFKALNLDSLDGRVLGIEIEKRSMWREMRRVQHMLQNVGYIDKDDDAAAQPDYGDGVGGADAATRAA</sequence>
<feature type="compositionally biased region" description="Basic and acidic residues" evidence="1">
    <location>
        <begin position="7"/>
        <end position="18"/>
    </location>
</feature>
<feature type="region of interest" description="Disordered" evidence="1">
    <location>
        <begin position="1"/>
        <end position="24"/>
    </location>
</feature>
<evidence type="ECO:0000313" key="3">
    <source>
        <dbReference type="Proteomes" id="UP001642360"/>
    </source>
</evidence>
<dbReference type="Proteomes" id="UP001642360">
    <property type="component" value="Unassembled WGS sequence"/>
</dbReference>
<protein>
    <submittedName>
        <fullName evidence="2">Uncharacterized protein</fullName>
    </submittedName>
</protein>
<evidence type="ECO:0000256" key="1">
    <source>
        <dbReference type="SAM" id="MobiDB-lite"/>
    </source>
</evidence>
<keyword evidence="3" id="KW-1185">Reference proteome</keyword>